<organism evidence="1 2">
    <name type="scientific">Aphanothece hegewaldii CCALA 016</name>
    <dbReference type="NCBI Taxonomy" id="2107694"/>
    <lineage>
        <taxon>Bacteria</taxon>
        <taxon>Bacillati</taxon>
        <taxon>Cyanobacteriota</taxon>
        <taxon>Cyanophyceae</taxon>
        <taxon>Oscillatoriophycideae</taxon>
        <taxon>Chroococcales</taxon>
        <taxon>Aphanothecaceae</taxon>
        <taxon>Aphanothece</taxon>
    </lineage>
</organism>
<comment type="caution">
    <text evidence="1">The sequence shown here is derived from an EMBL/GenBank/DDBJ whole genome shotgun (WGS) entry which is preliminary data.</text>
</comment>
<proteinExistence type="predicted"/>
<sequence>MQKTPPENTNLTKRELFALHTMQGIVSKFNDGSCLDSNWDRKSHCRRIAALAVDLADALLETLEKDK</sequence>
<dbReference type="RefSeq" id="WP_106456634.1">
    <property type="nucleotide sequence ID" value="NZ_PXOH01000007.1"/>
</dbReference>
<gene>
    <name evidence="1" type="ORF">C7H19_09515</name>
</gene>
<dbReference type="Proteomes" id="UP000239001">
    <property type="component" value="Unassembled WGS sequence"/>
</dbReference>
<accession>A0A2T1LZI0</accession>
<reference evidence="1 2" key="1">
    <citation type="submission" date="2018-03" db="EMBL/GenBank/DDBJ databases">
        <title>The ancient ancestry and fast evolution of plastids.</title>
        <authorList>
            <person name="Moore K.R."/>
            <person name="Magnabosco C."/>
            <person name="Momper L."/>
            <person name="Gold D.A."/>
            <person name="Bosak T."/>
            <person name="Fournier G.P."/>
        </authorList>
    </citation>
    <scope>NUCLEOTIDE SEQUENCE [LARGE SCALE GENOMIC DNA]</scope>
    <source>
        <strain evidence="1 2">CCALA 016</strain>
    </source>
</reference>
<name>A0A2T1LZI0_9CHRO</name>
<protein>
    <submittedName>
        <fullName evidence="1">Uncharacterized protein</fullName>
    </submittedName>
</protein>
<dbReference type="EMBL" id="PXOH01000007">
    <property type="protein sequence ID" value="PSF37771.1"/>
    <property type="molecule type" value="Genomic_DNA"/>
</dbReference>
<evidence type="ECO:0000313" key="1">
    <source>
        <dbReference type="EMBL" id="PSF37771.1"/>
    </source>
</evidence>
<dbReference type="AlphaFoldDB" id="A0A2T1LZI0"/>
<evidence type="ECO:0000313" key="2">
    <source>
        <dbReference type="Proteomes" id="UP000239001"/>
    </source>
</evidence>
<reference evidence="1 2" key="2">
    <citation type="submission" date="2018-03" db="EMBL/GenBank/DDBJ databases">
        <authorList>
            <person name="Keele B.F."/>
        </authorList>
    </citation>
    <scope>NUCLEOTIDE SEQUENCE [LARGE SCALE GENOMIC DNA]</scope>
    <source>
        <strain evidence="1 2">CCALA 016</strain>
    </source>
</reference>
<keyword evidence="2" id="KW-1185">Reference proteome</keyword>